<dbReference type="Gene3D" id="1.10.10.990">
    <property type="match status" value="1"/>
</dbReference>
<name>A0ABX7FYT1_9GAMM</name>
<dbReference type="EMBL" id="CP069213">
    <property type="protein sequence ID" value="QRH00190.1"/>
    <property type="molecule type" value="Genomic_DNA"/>
</dbReference>
<dbReference type="NCBIfam" id="TIGR01450">
    <property type="entry name" value="recC"/>
    <property type="match status" value="1"/>
</dbReference>
<dbReference type="InterPro" id="IPR041500">
    <property type="entry name" value="RecC_C"/>
</dbReference>
<dbReference type="InterPro" id="IPR006697">
    <property type="entry name" value="RecC"/>
</dbReference>
<dbReference type="PIRSF" id="PIRSF000980">
    <property type="entry name" value="RecC"/>
    <property type="match status" value="1"/>
</dbReference>
<keyword evidence="8 10" id="KW-0238">DNA-binding</keyword>
<feature type="region of interest" description="Disordered" evidence="11">
    <location>
        <begin position="1138"/>
        <end position="1165"/>
    </location>
</feature>
<sequence length="1165" mass="129941">MFTLVQSNRMERLAQRLAGELNQASTNVLASEQILVQSPGMATWLRLEIAAHNGIAAALDFPLPSNFIWSLCYALLPGVPRENAFTKDAMTWKLMALLPRLIETPHFEPLRDYLSGDSPLKLFQLASRVADIFDQYLVYRPDWIVAWEQGENGLSPIGSPLTQGAALPDNCLWQPLLWRALVQYNQDELGQSHWHRANLHQALVASLTNPATDISALPKRLYVIGISSLPPQTLEVLYALGSRIPVTMLSLSPCRQYWGDIVDSKLRAKLALRYKADKMLPEHWEETLEVGNPLLAANGKMGRELLDLVLSLPPEHFTLDDSGYEANDDTHLLGRLQNDILDMEVAGAPLCADLARYQSHEGKFLLQEQDNSLVLRSCHSPLREVETLHDHLLGLLSDSQGALSAKDIVVMLPDVAAYAPFIDAVFASRRGEHFIPYAIADRGAVQESPLIHGFLTLLDINHSRFGLSEILGLLEIPAVMARFKLDEEELSRLGSWLSEAGVRWGRDAQSRERLGLPAFDKHSWAFGIRRLLLGFSLGDEGDFYQGTLPFAGVEGQQAQCIGKLLDFIEHLDEFATRFAAADSLARKFAEITYLTDTLFSPLPEYQEELNLIRETLCDTQKALQSSASSESHLSDISLDVIRQTLGSKLTDARVGQRFLAGSVNFCTLMPMRSIPFKVVCLLGMNEGVYPRVQHPVGFDLMAKTPARRGDRSRRLDDRYLFLEALLSAREQLYISFIGRSERDDSERLPSMLVSELLDCCELSACVPQGSLVKRLVKQQPLQPFDPKLYLPHQDITPSYAAQWCPQETHPPRPFIDDALDGVDEDEQTLLELASLIRFYRDPARFFCQRRLRLDLSHRLDILDDCEPFDVDALGRYQLQHQMLNAALEADEVRQQQAMDSLCDRLAGAGALPMAPFDKLLFGSYRRDLAPILDRCRFIMGETEGQSLKVSLELDKGRKLVGTIDKVFAKGLLVARPGTAKAKDVLALYLRHLCLCASGYRQTSFLLDVGNFHAFLPLTPDSALASLKDVVSHYFEAVHTPSPLIPSLAMVYVEALASGASQEESLAEISAKWDDGNGMGEITEPHNERLFEFPASFATSEFGALAARLWRPLLGNCYKGKLAELADFVSNPSSISPILPRDFEDNESAANTDIDANNPKHRGEGQ</sequence>
<evidence type="ECO:0000256" key="8">
    <source>
        <dbReference type="ARBA" id="ARBA00023125"/>
    </source>
</evidence>
<dbReference type="InterPro" id="IPR011335">
    <property type="entry name" value="Restrct_endonuc-II-like"/>
</dbReference>
<keyword evidence="6 10" id="KW-0269">Exonuclease</keyword>
<keyword evidence="14" id="KW-1185">Reference proteome</keyword>
<evidence type="ECO:0000256" key="2">
    <source>
        <dbReference type="ARBA" id="ARBA00022741"/>
    </source>
</evidence>
<dbReference type="Proteomes" id="UP000596252">
    <property type="component" value="Chromosome"/>
</dbReference>
<keyword evidence="5 10" id="KW-0347">Helicase</keyword>
<dbReference type="Gene3D" id="3.40.50.10930">
    <property type="match status" value="1"/>
</dbReference>
<keyword evidence="1 10" id="KW-0540">Nuclease</keyword>
<proteinExistence type="inferred from homology"/>
<dbReference type="Pfam" id="PF04257">
    <property type="entry name" value="Exonuc_V_gamma"/>
    <property type="match status" value="1"/>
</dbReference>
<evidence type="ECO:0000256" key="3">
    <source>
        <dbReference type="ARBA" id="ARBA00022763"/>
    </source>
</evidence>
<protein>
    <recommendedName>
        <fullName evidence="10">RecBCD enzyme subunit RecC</fullName>
    </recommendedName>
    <alternativeName>
        <fullName evidence="10">Exonuclease V subunit RecC</fullName>
        <shortName evidence="10">ExoV subunit RecC</shortName>
    </alternativeName>
    <alternativeName>
        <fullName evidence="10">Helicase/nuclease RecBCD subunit RecC</fullName>
    </alternativeName>
</protein>
<organism evidence="13 14">
    <name type="scientific">Shewanella litorisediminis</name>
    <dbReference type="NCBI Taxonomy" id="1173586"/>
    <lineage>
        <taxon>Bacteria</taxon>
        <taxon>Pseudomonadati</taxon>
        <taxon>Pseudomonadota</taxon>
        <taxon>Gammaproteobacteria</taxon>
        <taxon>Alteromonadales</taxon>
        <taxon>Shewanellaceae</taxon>
        <taxon>Shewanella</taxon>
    </lineage>
</organism>
<evidence type="ECO:0000256" key="7">
    <source>
        <dbReference type="ARBA" id="ARBA00022840"/>
    </source>
</evidence>
<evidence type="ECO:0000256" key="1">
    <source>
        <dbReference type="ARBA" id="ARBA00022722"/>
    </source>
</evidence>
<dbReference type="Gene3D" id="1.10.10.160">
    <property type="match status" value="1"/>
</dbReference>
<dbReference type="InterPro" id="IPR013986">
    <property type="entry name" value="DExx_box_DNA_helicase_dom_sf"/>
</dbReference>
<evidence type="ECO:0000259" key="12">
    <source>
        <dbReference type="Pfam" id="PF17946"/>
    </source>
</evidence>
<evidence type="ECO:0000256" key="9">
    <source>
        <dbReference type="ARBA" id="ARBA00023204"/>
    </source>
</evidence>
<dbReference type="Gene3D" id="3.40.50.300">
    <property type="entry name" value="P-loop containing nucleotide triphosphate hydrolases"/>
    <property type="match status" value="2"/>
</dbReference>
<keyword evidence="3 10" id="KW-0227">DNA damage</keyword>
<dbReference type="SUPFAM" id="SSF52540">
    <property type="entry name" value="P-loop containing nucleoside triphosphate hydrolases"/>
    <property type="match status" value="2"/>
</dbReference>
<dbReference type="GO" id="GO:0008854">
    <property type="term" value="F:exodeoxyribonuclease V activity"/>
    <property type="evidence" value="ECO:0007669"/>
    <property type="project" value="UniProtKB-EC"/>
</dbReference>
<evidence type="ECO:0000313" key="13">
    <source>
        <dbReference type="EMBL" id="QRH00190.1"/>
    </source>
</evidence>
<dbReference type="InterPro" id="IPR027417">
    <property type="entry name" value="P-loop_NTPase"/>
</dbReference>
<evidence type="ECO:0000256" key="4">
    <source>
        <dbReference type="ARBA" id="ARBA00022801"/>
    </source>
</evidence>
<comment type="miscellaneous">
    <text evidence="10">In the RecBCD complex, RecB has a slow 3'-5' helicase, an exonuclease activity and loads RecA onto ssDNA, RecD has a fast 5'-3' helicase activity, while RecC stimulates the ATPase and processivity of the RecB helicase and contributes to recognition of the Chi site.</text>
</comment>
<keyword evidence="2 10" id="KW-0547">Nucleotide-binding</keyword>
<dbReference type="PANTHER" id="PTHR30591:SF1">
    <property type="entry name" value="RECBCD ENZYME SUBUNIT RECC"/>
    <property type="match status" value="1"/>
</dbReference>
<evidence type="ECO:0000256" key="5">
    <source>
        <dbReference type="ARBA" id="ARBA00022806"/>
    </source>
</evidence>
<dbReference type="PANTHER" id="PTHR30591">
    <property type="entry name" value="RECBCD ENZYME SUBUNIT RECC"/>
    <property type="match status" value="1"/>
</dbReference>
<keyword evidence="4 10" id="KW-0378">Hydrolase</keyword>
<keyword evidence="9 10" id="KW-0234">DNA repair</keyword>
<evidence type="ECO:0000256" key="6">
    <source>
        <dbReference type="ARBA" id="ARBA00022839"/>
    </source>
</evidence>
<evidence type="ECO:0000256" key="11">
    <source>
        <dbReference type="SAM" id="MobiDB-lite"/>
    </source>
</evidence>
<dbReference type="SUPFAM" id="SSF52980">
    <property type="entry name" value="Restriction endonuclease-like"/>
    <property type="match status" value="1"/>
</dbReference>
<comment type="function">
    <text evidence="10">A helicase/nuclease that prepares dsDNA breaks (DSB) for recombinational DNA repair. Binds to DSBs and unwinds DNA via a highly rapid and processive ATP-dependent bidirectional helicase activity. Unwinds dsDNA until it encounters a Chi (crossover hotspot instigator) sequence from the 3' direction. Cuts ssDNA a few nucleotides 3' to the Chi site. The properties and activities of the enzyme are changed at Chi. The Chi-altered holoenzyme produces a long 3'-ssDNA overhang and facilitates RecA-binding to the ssDNA for homologous DNA recombination and repair. Holoenzyme degrades any linearized DNA that is unable to undergo homologous recombination. In the holoenzyme this subunit recognizes the wild-type Chi sequence, and when added to isolated RecB increases its ATP-dependent helicase processivity.</text>
</comment>
<reference evidence="13 14" key="1">
    <citation type="journal article" date="2012" name="Antonie Van Leeuwenhoek">
        <title>Shewanella litorisediminis sp. nov., a gammaproteobacterium isolated from a tidal flat sediment.</title>
        <authorList>
            <person name="Lee M.H."/>
            <person name="Yoon J.H."/>
        </authorList>
    </citation>
    <scope>NUCLEOTIDE SEQUENCE [LARGE SCALE GENOMIC DNA]</scope>
    <source>
        <strain evidence="13 14">SMK1-12</strain>
    </source>
</reference>
<evidence type="ECO:0000313" key="14">
    <source>
        <dbReference type="Proteomes" id="UP000596252"/>
    </source>
</evidence>
<evidence type="ECO:0000256" key="10">
    <source>
        <dbReference type="HAMAP-Rule" id="MF_01486"/>
    </source>
</evidence>
<dbReference type="RefSeq" id="WP_203323929.1">
    <property type="nucleotide sequence ID" value="NZ_CP069213.1"/>
</dbReference>
<keyword evidence="7 10" id="KW-0067">ATP-binding</keyword>
<comment type="subunit">
    <text evidence="10">Heterotrimer of RecB, RecC and RecD. All subunits contribute to DNA-binding.</text>
</comment>
<gene>
    <name evidence="10 13" type="primary">recC</name>
    <name evidence="13" type="ORF">JQC75_09720</name>
</gene>
<dbReference type="Pfam" id="PF17946">
    <property type="entry name" value="RecC_C"/>
    <property type="match status" value="1"/>
</dbReference>
<accession>A0ABX7FYT1</accession>
<feature type="domain" description="RecC C-terminal" evidence="12">
    <location>
        <begin position="830"/>
        <end position="1055"/>
    </location>
</feature>
<comment type="similarity">
    <text evidence="10">Belongs to the RecC family.</text>
</comment>
<dbReference type="HAMAP" id="MF_01486">
    <property type="entry name" value="RecC"/>
    <property type="match status" value="1"/>
</dbReference>